<proteinExistence type="predicted"/>
<dbReference type="EMBL" id="JAVIJP010000066">
    <property type="protein sequence ID" value="KAL3620564.1"/>
    <property type="molecule type" value="Genomic_DNA"/>
</dbReference>
<protein>
    <submittedName>
        <fullName evidence="2">Uncharacterized protein</fullName>
    </submittedName>
</protein>
<evidence type="ECO:0000256" key="1">
    <source>
        <dbReference type="SAM" id="MobiDB-lite"/>
    </source>
</evidence>
<dbReference type="PANTHER" id="PTHR33318">
    <property type="entry name" value="ASPARTYL/GLUTAMYL-TRNA(ASN/GLN) AMIDOTRANSFERASE SUBUNIT"/>
    <property type="match status" value="1"/>
</dbReference>
<feature type="compositionally biased region" description="Basic and acidic residues" evidence="1">
    <location>
        <begin position="139"/>
        <end position="150"/>
    </location>
</feature>
<organism evidence="2 3">
    <name type="scientific">Castilleja foliolosa</name>
    <dbReference type="NCBI Taxonomy" id="1961234"/>
    <lineage>
        <taxon>Eukaryota</taxon>
        <taxon>Viridiplantae</taxon>
        <taxon>Streptophyta</taxon>
        <taxon>Embryophyta</taxon>
        <taxon>Tracheophyta</taxon>
        <taxon>Spermatophyta</taxon>
        <taxon>Magnoliopsida</taxon>
        <taxon>eudicotyledons</taxon>
        <taxon>Gunneridae</taxon>
        <taxon>Pentapetalae</taxon>
        <taxon>asterids</taxon>
        <taxon>lamiids</taxon>
        <taxon>Lamiales</taxon>
        <taxon>Orobanchaceae</taxon>
        <taxon>Pedicularideae</taxon>
        <taxon>Castillejinae</taxon>
        <taxon>Castilleja</taxon>
    </lineage>
</organism>
<accession>A0ABD3BTF8</accession>
<sequence length="253" mass="29099">MGCFLGCFAGDRDQRRRKQRIKRPNPQVQRNRVQNVQQEIVTTAEEQTITKTPPNNLISELHVKQEQLSPSPRKRVTFNSNVTTYEHVSITESIDSLQGDCNQNVETENQYDLKTTSPSSHSPSDDDRSIVSSVGSYPPDHRYHNARYSDDEYEDSDFDDDEDDDFDDSDYESDYDESFLASSMESRTDNQSEQEINEEVESCGCKSDYVNNSVLKPIENIAQWKAAKSKSDKVRYERREIAVEASLSNWIRA</sequence>
<evidence type="ECO:0000313" key="3">
    <source>
        <dbReference type="Proteomes" id="UP001632038"/>
    </source>
</evidence>
<keyword evidence="3" id="KW-1185">Reference proteome</keyword>
<evidence type="ECO:0000313" key="2">
    <source>
        <dbReference type="EMBL" id="KAL3620564.1"/>
    </source>
</evidence>
<feature type="compositionally biased region" description="Polar residues" evidence="1">
    <location>
        <begin position="180"/>
        <end position="194"/>
    </location>
</feature>
<feature type="compositionally biased region" description="Acidic residues" evidence="1">
    <location>
        <begin position="151"/>
        <end position="177"/>
    </location>
</feature>
<reference evidence="3" key="1">
    <citation type="journal article" date="2024" name="IScience">
        <title>Strigolactones Initiate the Formation of Haustorium-like Structures in Castilleja.</title>
        <authorList>
            <person name="Buerger M."/>
            <person name="Peterson D."/>
            <person name="Chory J."/>
        </authorList>
    </citation>
    <scope>NUCLEOTIDE SEQUENCE [LARGE SCALE GENOMIC DNA]</scope>
</reference>
<name>A0ABD3BTF8_9LAMI</name>
<dbReference type="InterPro" id="IPR039300">
    <property type="entry name" value="JASON"/>
</dbReference>
<dbReference type="Proteomes" id="UP001632038">
    <property type="component" value="Unassembled WGS sequence"/>
</dbReference>
<gene>
    <name evidence="2" type="ORF">CASFOL_035476</name>
</gene>
<comment type="caution">
    <text evidence="2">The sequence shown here is derived from an EMBL/GenBank/DDBJ whole genome shotgun (WGS) entry which is preliminary data.</text>
</comment>
<feature type="region of interest" description="Disordered" evidence="1">
    <location>
        <begin position="112"/>
        <end position="199"/>
    </location>
</feature>
<dbReference type="AlphaFoldDB" id="A0ABD3BTF8"/>
<dbReference type="PANTHER" id="PTHR33318:SF4">
    <property type="entry name" value="OS04G0511700 PROTEIN"/>
    <property type="match status" value="1"/>
</dbReference>